<dbReference type="Proteomes" id="UP001041814">
    <property type="component" value="Unassembled WGS sequence"/>
</dbReference>
<dbReference type="SUPFAM" id="SSF53335">
    <property type="entry name" value="S-adenosyl-L-methionine-dependent methyltransferases"/>
    <property type="match status" value="1"/>
</dbReference>
<dbReference type="InterPro" id="IPR053202">
    <property type="entry name" value="EGF_Rcpt_Signaling_Reg"/>
</dbReference>
<sequence length="235" mass="27116">MNVLPWRLRVRLEGLRDKRSWALSQAGQDQWVFGEAYNEATGRYFLDIGAHDGVSISNTYVLERRYQWKGLCIEANPKTFQALVRNRRAACVNVCLDRTEGEVDFAVRDVLGGIVSPELDNAGPQAEVLRVRTRPLLDVLREHAAPAVIDYLSIDVEGAEERILDSFDFDRYRFNCMTIERPSAVLRALFARHGYVIVKEIPGLDCFYLHSDFLPEYKRNLFAFYDKKHLSLRWG</sequence>
<reference evidence="2" key="2">
    <citation type="journal article" date="2020" name="Microorganisms">
        <title>Osmotic Adaptation and Compatible Solute Biosynthesis of Phototrophic Bacteria as Revealed from Genome Analyses.</title>
        <authorList>
            <person name="Imhoff J.F."/>
            <person name="Rahn T."/>
            <person name="Kunzel S."/>
            <person name="Keller A."/>
            <person name="Neulinger S.C."/>
        </authorList>
    </citation>
    <scope>NUCLEOTIDE SEQUENCE</scope>
    <source>
        <strain evidence="2">IM 151</strain>
    </source>
</reference>
<feature type="domain" description="Methyltransferase FkbM" evidence="1">
    <location>
        <begin position="47"/>
        <end position="181"/>
    </location>
</feature>
<dbReference type="RefSeq" id="WP_200226008.1">
    <property type="nucleotide sequence ID" value="NZ_NRRT01000002.1"/>
</dbReference>
<evidence type="ECO:0000313" key="3">
    <source>
        <dbReference type="Proteomes" id="UP001041814"/>
    </source>
</evidence>
<dbReference type="Gene3D" id="3.40.50.150">
    <property type="entry name" value="Vaccinia Virus protein VP39"/>
    <property type="match status" value="1"/>
</dbReference>
<dbReference type="NCBIfam" id="TIGR01444">
    <property type="entry name" value="fkbM_fam"/>
    <property type="match status" value="1"/>
</dbReference>
<keyword evidence="3" id="KW-1185">Reference proteome</keyword>
<dbReference type="PANTHER" id="PTHR34009">
    <property type="entry name" value="PROTEIN STAR"/>
    <property type="match status" value="1"/>
</dbReference>
<protein>
    <recommendedName>
        <fullName evidence="1">Methyltransferase FkbM domain-containing protein</fullName>
    </recommendedName>
</protein>
<proteinExistence type="predicted"/>
<organism evidence="2 3">
    <name type="scientific">Rubrivivax gelatinosus</name>
    <name type="common">Rhodocyclus gelatinosus</name>
    <name type="synonym">Rhodopseudomonas gelatinosa</name>
    <dbReference type="NCBI Taxonomy" id="28068"/>
    <lineage>
        <taxon>Bacteria</taxon>
        <taxon>Pseudomonadati</taxon>
        <taxon>Pseudomonadota</taxon>
        <taxon>Betaproteobacteria</taxon>
        <taxon>Burkholderiales</taxon>
        <taxon>Sphaerotilaceae</taxon>
        <taxon>Rubrivivax</taxon>
    </lineage>
</organism>
<dbReference type="InterPro" id="IPR029063">
    <property type="entry name" value="SAM-dependent_MTases_sf"/>
</dbReference>
<evidence type="ECO:0000313" key="2">
    <source>
        <dbReference type="EMBL" id="MBK1714399.1"/>
    </source>
</evidence>
<accession>A0ABS1DWH1</accession>
<reference evidence="2" key="1">
    <citation type="submission" date="2017-08" db="EMBL/GenBank/DDBJ databases">
        <authorList>
            <person name="Imhoff J.F."/>
            <person name="Rahn T."/>
            <person name="Kuenzel S."/>
            <person name="Neulinger S.C."/>
        </authorList>
    </citation>
    <scope>NUCLEOTIDE SEQUENCE</scope>
    <source>
        <strain evidence="2">IM 151</strain>
    </source>
</reference>
<name>A0ABS1DWH1_RUBGE</name>
<dbReference type="Pfam" id="PF05050">
    <property type="entry name" value="Methyltransf_21"/>
    <property type="match status" value="1"/>
</dbReference>
<dbReference type="InterPro" id="IPR006342">
    <property type="entry name" value="FkbM_mtfrase"/>
</dbReference>
<gene>
    <name evidence="2" type="ORF">CKO43_16630</name>
</gene>
<dbReference type="EMBL" id="NRRU01000066">
    <property type="protein sequence ID" value="MBK1714399.1"/>
    <property type="molecule type" value="Genomic_DNA"/>
</dbReference>
<dbReference type="PANTHER" id="PTHR34009:SF2">
    <property type="entry name" value="PROTEIN STAR"/>
    <property type="match status" value="1"/>
</dbReference>
<evidence type="ECO:0000259" key="1">
    <source>
        <dbReference type="Pfam" id="PF05050"/>
    </source>
</evidence>
<comment type="caution">
    <text evidence="2">The sequence shown here is derived from an EMBL/GenBank/DDBJ whole genome shotgun (WGS) entry which is preliminary data.</text>
</comment>